<dbReference type="FunFam" id="1.10.390.10:FF:000013">
    <property type="entry name" value="Aminopeptidase N"/>
    <property type="match status" value="1"/>
</dbReference>
<feature type="binding site" evidence="21">
    <location>
        <position position="1013"/>
    </location>
    <ligand>
        <name>Zn(2+)</name>
        <dbReference type="ChEBI" id="CHEBI:29105"/>
        <note>catalytic</note>
    </ligand>
</feature>
<feature type="binding site" evidence="21">
    <location>
        <position position="1036"/>
    </location>
    <ligand>
        <name>Zn(2+)</name>
        <dbReference type="ChEBI" id="CHEBI:29105"/>
        <note>catalytic</note>
    </ligand>
</feature>
<evidence type="ECO:0000256" key="9">
    <source>
        <dbReference type="ARBA" id="ARBA00022670"/>
    </source>
</evidence>
<dbReference type="CDD" id="cd09601">
    <property type="entry name" value="M1_APN-Q_like"/>
    <property type="match status" value="1"/>
</dbReference>
<dbReference type="GO" id="GO:0016285">
    <property type="term" value="F:alanyl aminopeptidase activity"/>
    <property type="evidence" value="ECO:0007669"/>
    <property type="project" value="UniProtKB-EC"/>
</dbReference>
<dbReference type="GO" id="GO:0070006">
    <property type="term" value="F:metalloaminopeptidase activity"/>
    <property type="evidence" value="ECO:0007669"/>
    <property type="project" value="TreeGrafter"/>
</dbReference>
<keyword evidence="7" id="KW-1003">Cell membrane</keyword>
<feature type="domain" description="Aminopeptidase N-like N-terminal" evidence="26">
    <location>
        <begin position="713"/>
        <end position="904"/>
    </location>
</feature>
<keyword evidence="23" id="KW-0812">Transmembrane</keyword>
<dbReference type="GO" id="GO:0042277">
    <property type="term" value="F:peptide binding"/>
    <property type="evidence" value="ECO:0007669"/>
    <property type="project" value="TreeGrafter"/>
</dbReference>
<evidence type="ECO:0000256" key="13">
    <source>
        <dbReference type="ARBA" id="ARBA00022833"/>
    </source>
</evidence>
<keyword evidence="18" id="KW-0449">Lipoprotein</keyword>
<sequence>MSTYIIAFSVCKYEHTVKNGRFQIYGKTATIRNSKSNFVLSIANDALNTMEDFTNINYSLSKLDLFAVPSDYFEPGGMENWGLITISDKNLECSNESTTEEIQKCTMLLTHEIAHQWFGNLVTPSWWNYFWLSEGFSTYMEYYITSLVNPSWEIMDYFMVTIQQPLLKSDNIYSQYLNYNEEYAIILPPSAIAYYKGAVILRMLSHITTPNVFKVGIQTYLSKNKFSSVSPSNLYEALQEAVDQSNNTKLQLLKVGEIMKSWESCSGYPLITVTRNYSNASIRIFQKTYASTLSKQNCTWIIPMNYICSDQSEDHTETSPKLWLTEESLTISNISSNCTWLIFNKQQSSYYRVNYDLENWSRLIEFLRSPNFRDIHVINRAQLIDDAFELANNILPYEVFLNLSLYLMQETHYVPVATFLNNIENIVIYFTHLKKQDLFRKYIELLLHGAYSYLGFDPKPSDTHLEKLTRIKVITWLCNLGNPDCQMKSLVRLKNWIQNDYKIFKDIEFSVSCNGLKIGTTEDWDVLYYKYKAEKDTSRQAALFASLGCTRNETLLNKFLDILLDLNTNLTVRARKSALEKVLYLDNVKADMIFDYFIRHQYAANNMYSKIKFVDILCKNIVKEDPMEFIYLLKPSNSQRFIVQSCLSRIRKNIDLVHQPYFKTITKWLKNTVKNATNMAIERIGLLFLLFVLPLEANVNEKQMYRLEDNVIPYHYEIELTVPNTFGTDGKFIGKTKILFSVKSETSEIEFHSDKLFYNETNIFLMQTSVVNSIYNVKHYSFNETLQKVAVKFDRALIPSINYTINVNQYEGILDLDMLGFYRAKYKDVHGNFQWIAVTQFEPTHARRAFPCFDEPKYKAKFNIIINHPTNYNALSNANIKEIRLFSDSKQTVFETTPTMSTYIVAFAVTKYVSMSATVSEIKHVVWSSVETIPFAQYALTLSPKLVAVMEKFTNIPYAISNLSTVNHISIPDFSAGAMENWGLITYRETALLWNPETSSSRNKQRVATVVAHELSHMWFGNLVSPKWWSSTWLNEGFARYFEYMSLAEVEKDWDLQNQFIIEQQQRILISDALDKSKPITNYDVFTPSEVSGMFDSTTYNKGGSIIRMMSIFLGKHVFYKGLQSYLFTHKFNSSVPLDLLNTLNNYVELTDPLPESLPKIMSNWTEKPGFPVVTVYSSGYNVVLKQNQFGAPNNTNGTKWFIPISYTTSKEKNFIDVKPKIWMLPNTRETVIGDIWSNTTSWIIVNIKSSAFIRVNYHETIWDALQTALRKYDFDQIIPINRAQLVDDAMNLARINVITYKRALNILLYLNHELEYYPWYSAFNAFSYLTGRIAHNTKLYELLNNHILGLMRNMYENATYSLTSKNQVEKHKEVLALTWACKLNMNECVTKMQILFNSYKKHDAEFNPNFRDVVYCTATRYATDEENWEFLWKKLESSTSADEISILLSALGCTNDESILKRYLKESITENSVIRRQDGQTVFRSVITGNPIGVDIGLKFLIDNFKNITVRYGGMNALSSVITDLADRLTAQEQVTKLEAFIASNKDKLKDAVTAAGTAIENAKKNLQWVVKNERELLDYFQANQRGIAYLNSPSLAFISIVAAIHIFSIL</sequence>
<keyword evidence="9" id="KW-0645">Protease</keyword>
<evidence type="ECO:0000256" key="10">
    <source>
        <dbReference type="ARBA" id="ARBA00022723"/>
    </source>
</evidence>
<name>A0AAN7SA18_9COLE</name>
<keyword evidence="15 23" id="KW-0472">Membrane</keyword>
<evidence type="ECO:0000256" key="15">
    <source>
        <dbReference type="ARBA" id="ARBA00023136"/>
    </source>
</evidence>
<dbReference type="EC" id="3.4.11.2" evidence="4"/>
<dbReference type="Gene3D" id="2.60.40.1910">
    <property type="match status" value="2"/>
</dbReference>
<evidence type="ECO:0000256" key="1">
    <source>
        <dbReference type="ARBA" id="ARBA00000098"/>
    </source>
</evidence>
<evidence type="ECO:0000256" key="20">
    <source>
        <dbReference type="PIRSR" id="PIRSR634016-1"/>
    </source>
</evidence>
<dbReference type="InterPro" id="IPR001930">
    <property type="entry name" value="Peptidase_M1"/>
</dbReference>
<evidence type="ECO:0000256" key="4">
    <source>
        <dbReference type="ARBA" id="ARBA00012564"/>
    </source>
</evidence>
<accession>A0AAN7SA18</accession>
<dbReference type="InterPro" id="IPR042097">
    <property type="entry name" value="Aminopeptidase_N-like_N_sf"/>
</dbReference>
<evidence type="ECO:0000256" key="8">
    <source>
        <dbReference type="ARBA" id="ARBA00022622"/>
    </source>
</evidence>
<evidence type="ECO:0000259" key="25">
    <source>
        <dbReference type="Pfam" id="PF11838"/>
    </source>
</evidence>
<evidence type="ECO:0000256" key="23">
    <source>
        <dbReference type="SAM" id="Phobius"/>
    </source>
</evidence>
<dbReference type="PANTHER" id="PTHR11533:SF301">
    <property type="entry name" value="AMINOPEPTIDASE"/>
    <property type="match status" value="1"/>
</dbReference>
<keyword evidence="28" id="KW-1185">Reference proteome</keyword>
<dbReference type="Proteomes" id="UP001353858">
    <property type="component" value="Unassembled WGS sequence"/>
</dbReference>
<keyword evidence="10 21" id="KW-0479">Metal-binding</keyword>
<dbReference type="Pfam" id="PF17900">
    <property type="entry name" value="Peptidase_M1_N"/>
    <property type="match status" value="1"/>
</dbReference>
<gene>
    <name evidence="27" type="ORF">RN001_004315</name>
</gene>
<feature type="domain" description="Peptidase M1 membrane alanine aminopeptidase" evidence="24">
    <location>
        <begin position="938"/>
        <end position="1165"/>
    </location>
</feature>
<evidence type="ECO:0000256" key="16">
    <source>
        <dbReference type="ARBA" id="ARBA00023157"/>
    </source>
</evidence>
<evidence type="ECO:0000256" key="22">
    <source>
        <dbReference type="PIRSR" id="PIRSR634016-4"/>
    </source>
</evidence>
<evidence type="ECO:0000256" key="2">
    <source>
        <dbReference type="ARBA" id="ARBA00004609"/>
    </source>
</evidence>
<dbReference type="GO" id="GO:0043171">
    <property type="term" value="P:peptide catabolic process"/>
    <property type="evidence" value="ECO:0007669"/>
    <property type="project" value="TreeGrafter"/>
</dbReference>
<organism evidence="27 28">
    <name type="scientific">Aquatica leii</name>
    <dbReference type="NCBI Taxonomy" id="1421715"/>
    <lineage>
        <taxon>Eukaryota</taxon>
        <taxon>Metazoa</taxon>
        <taxon>Ecdysozoa</taxon>
        <taxon>Arthropoda</taxon>
        <taxon>Hexapoda</taxon>
        <taxon>Insecta</taxon>
        <taxon>Pterygota</taxon>
        <taxon>Neoptera</taxon>
        <taxon>Endopterygota</taxon>
        <taxon>Coleoptera</taxon>
        <taxon>Polyphaga</taxon>
        <taxon>Elateriformia</taxon>
        <taxon>Elateroidea</taxon>
        <taxon>Lampyridae</taxon>
        <taxon>Luciolinae</taxon>
        <taxon>Aquatica</taxon>
    </lineage>
</organism>
<feature type="domain" description="ERAP1-like C-terminal" evidence="25">
    <location>
        <begin position="340"/>
        <end position="609"/>
    </location>
</feature>
<keyword evidence="13 21" id="KW-0862">Zinc</keyword>
<evidence type="ECO:0000259" key="26">
    <source>
        <dbReference type="Pfam" id="PF17900"/>
    </source>
</evidence>
<keyword evidence="14" id="KW-0482">Metalloprotease</keyword>
<dbReference type="GO" id="GO:0006508">
    <property type="term" value="P:proteolysis"/>
    <property type="evidence" value="ECO:0007669"/>
    <property type="project" value="UniProtKB-KW"/>
</dbReference>
<feature type="active site" description="Proton acceptor" evidence="20">
    <location>
        <position position="1014"/>
    </location>
</feature>
<comment type="subcellular location">
    <subcellularLocation>
        <location evidence="2">Cell membrane</location>
        <topology evidence="2">Lipid-anchor</topology>
        <topology evidence="2">GPI-anchor</topology>
    </subcellularLocation>
</comment>
<evidence type="ECO:0000313" key="27">
    <source>
        <dbReference type="EMBL" id="KAK4880996.1"/>
    </source>
</evidence>
<evidence type="ECO:0000256" key="6">
    <source>
        <dbReference type="ARBA" id="ARBA00022438"/>
    </source>
</evidence>
<dbReference type="GO" id="GO:0008270">
    <property type="term" value="F:zinc ion binding"/>
    <property type="evidence" value="ECO:0007669"/>
    <property type="project" value="InterPro"/>
</dbReference>
<evidence type="ECO:0000256" key="12">
    <source>
        <dbReference type="ARBA" id="ARBA00022801"/>
    </source>
</evidence>
<dbReference type="Pfam" id="PF11838">
    <property type="entry name" value="ERAP1_C"/>
    <property type="match status" value="2"/>
</dbReference>
<dbReference type="InterPro" id="IPR027268">
    <property type="entry name" value="Peptidase_M4/M1_CTD_sf"/>
</dbReference>
<evidence type="ECO:0000256" key="18">
    <source>
        <dbReference type="ARBA" id="ARBA00023288"/>
    </source>
</evidence>
<comment type="similarity">
    <text evidence="3">Belongs to the peptidase M1 family.</text>
</comment>
<keyword evidence="12" id="KW-0378">Hydrolase</keyword>
<evidence type="ECO:0000256" key="14">
    <source>
        <dbReference type="ARBA" id="ARBA00023049"/>
    </source>
</evidence>
<feature type="site" description="Transition state stabilizer" evidence="22">
    <location>
        <position position="1100"/>
    </location>
</feature>
<protein>
    <recommendedName>
        <fullName evidence="5">Aminopeptidase N</fullName>
        <ecNumber evidence="4">3.4.11.2</ecNumber>
    </recommendedName>
    <alternativeName>
        <fullName evidence="19">Microsomal aminopeptidase</fullName>
    </alternativeName>
</protein>
<feature type="domain" description="Peptidase M1 membrane alanine aminopeptidase" evidence="24">
    <location>
        <begin position="40"/>
        <end position="262"/>
    </location>
</feature>
<evidence type="ECO:0000256" key="7">
    <source>
        <dbReference type="ARBA" id="ARBA00022475"/>
    </source>
</evidence>
<dbReference type="GO" id="GO:0005886">
    <property type="term" value="C:plasma membrane"/>
    <property type="evidence" value="ECO:0007669"/>
    <property type="project" value="UniProtKB-SubCell"/>
</dbReference>
<proteinExistence type="inferred from homology"/>
<dbReference type="InterPro" id="IPR045357">
    <property type="entry name" value="Aminopeptidase_N-like_N"/>
</dbReference>
<keyword evidence="6" id="KW-0031">Aminopeptidase</keyword>
<dbReference type="Gene3D" id="1.10.390.10">
    <property type="entry name" value="Neutral Protease Domain 2"/>
    <property type="match status" value="2"/>
</dbReference>
<dbReference type="InterPro" id="IPR014782">
    <property type="entry name" value="Peptidase_M1_dom"/>
</dbReference>
<dbReference type="FunFam" id="1.25.50.20:FF:000001">
    <property type="entry name" value="Aminopeptidase"/>
    <property type="match status" value="1"/>
</dbReference>
<dbReference type="GO" id="GO:0098552">
    <property type="term" value="C:side of membrane"/>
    <property type="evidence" value="ECO:0007669"/>
    <property type="project" value="UniProtKB-KW"/>
</dbReference>
<dbReference type="Pfam" id="PF01433">
    <property type="entry name" value="Peptidase_M1"/>
    <property type="match status" value="2"/>
</dbReference>
<dbReference type="InterPro" id="IPR024571">
    <property type="entry name" value="ERAP1-like_C_dom"/>
</dbReference>
<reference evidence="28" key="1">
    <citation type="submission" date="2023-01" db="EMBL/GenBank/DDBJ databases">
        <title>Key to firefly adult light organ development and bioluminescence: homeobox transcription factors regulate luciferase expression and transportation to peroxisome.</title>
        <authorList>
            <person name="Fu X."/>
        </authorList>
    </citation>
    <scope>NUCLEOTIDE SEQUENCE [LARGE SCALE GENOMIC DNA]</scope>
</reference>
<keyword evidence="23" id="KW-1133">Transmembrane helix</keyword>
<dbReference type="PRINTS" id="PR00756">
    <property type="entry name" value="ALADIPTASE"/>
</dbReference>
<evidence type="ECO:0000259" key="24">
    <source>
        <dbReference type="Pfam" id="PF01433"/>
    </source>
</evidence>
<keyword evidence="8" id="KW-0336">GPI-anchor</keyword>
<dbReference type="GO" id="GO:0005615">
    <property type="term" value="C:extracellular space"/>
    <property type="evidence" value="ECO:0007669"/>
    <property type="project" value="TreeGrafter"/>
</dbReference>
<evidence type="ECO:0000313" key="28">
    <source>
        <dbReference type="Proteomes" id="UP001353858"/>
    </source>
</evidence>
<keyword evidence="17" id="KW-0325">Glycoprotein</keyword>
<comment type="cofactor">
    <cofactor evidence="21">
        <name>Zn(2+)</name>
        <dbReference type="ChEBI" id="CHEBI:29105"/>
    </cofactor>
    <text evidence="21">Binds 1 zinc ion per subunit.</text>
</comment>
<comment type="caution">
    <text evidence="27">The sequence shown here is derived from an EMBL/GenBank/DDBJ whole genome shotgun (WGS) entry which is preliminary data.</text>
</comment>
<evidence type="ECO:0000256" key="3">
    <source>
        <dbReference type="ARBA" id="ARBA00010136"/>
    </source>
</evidence>
<feature type="binding site" evidence="21">
    <location>
        <position position="1017"/>
    </location>
    <ligand>
        <name>Zn(2+)</name>
        <dbReference type="ChEBI" id="CHEBI:29105"/>
        <note>catalytic</note>
    </ligand>
</feature>
<evidence type="ECO:0000256" key="17">
    <source>
        <dbReference type="ARBA" id="ARBA00023180"/>
    </source>
</evidence>
<comment type="catalytic activity">
    <reaction evidence="1">
        <text>Release of an N-terminal amino acid, Xaa-|-Yaa- from a peptide, amide or arylamide. Xaa is preferably Ala, but may be most amino acids including Pro (slow action). When a terminal hydrophobic residue is followed by a prolyl residue, the two may be released as an intact Xaa-Pro dipeptide.</text>
        <dbReference type="EC" id="3.4.11.2"/>
    </reaction>
</comment>
<dbReference type="InterPro" id="IPR050344">
    <property type="entry name" value="Peptidase_M1_aminopeptidases"/>
</dbReference>
<evidence type="ECO:0000256" key="19">
    <source>
        <dbReference type="ARBA" id="ARBA00042613"/>
    </source>
</evidence>
<dbReference type="Gene3D" id="2.60.40.1730">
    <property type="entry name" value="tricorn interacting facor f3 domain"/>
    <property type="match status" value="1"/>
</dbReference>
<feature type="transmembrane region" description="Helical" evidence="23">
    <location>
        <begin position="1589"/>
        <end position="1609"/>
    </location>
</feature>
<evidence type="ECO:0000256" key="21">
    <source>
        <dbReference type="PIRSR" id="PIRSR634016-3"/>
    </source>
</evidence>
<dbReference type="FunFam" id="2.60.40.1910:FF:000008">
    <property type="entry name" value="Aminopeptidase"/>
    <property type="match status" value="1"/>
</dbReference>
<dbReference type="PANTHER" id="PTHR11533">
    <property type="entry name" value="PROTEASE M1 ZINC METALLOPROTEASE"/>
    <property type="match status" value="1"/>
</dbReference>
<keyword evidence="11" id="KW-0732">Signal</keyword>
<dbReference type="FunFam" id="1.10.390.10:FF:000019">
    <property type="entry name" value="Aminopeptidase"/>
    <property type="match status" value="1"/>
</dbReference>
<dbReference type="GO" id="GO:0005737">
    <property type="term" value="C:cytoplasm"/>
    <property type="evidence" value="ECO:0007669"/>
    <property type="project" value="TreeGrafter"/>
</dbReference>
<feature type="domain" description="ERAP1-like C-terminal" evidence="25">
    <location>
        <begin position="1243"/>
        <end position="1551"/>
    </location>
</feature>
<keyword evidence="16" id="KW-1015">Disulfide bond</keyword>
<evidence type="ECO:0000256" key="5">
    <source>
        <dbReference type="ARBA" id="ARBA00015611"/>
    </source>
</evidence>
<dbReference type="SUPFAM" id="SSF63737">
    <property type="entry name" value="Leukotriene A4 hydrolase N-terminal domain"/>
    <property type="match status" value="1"/>
</dbReference>
<dbReference type="Gene3D" id="1.25.50.20">
    <property type="match status" value="2"/>
</dbReference>
<dbReference type="InterPro" id="IPR034016">
    <property type="entry name" value="M1_APN-typ"/>
</dbReference>
<evidence type="ECO:0000256" key="11">
    <source>
        <dbReference type="ARBA" id="ARBA00022729"/>
    </source>
</evidence>
<dbReference type="SUPFAM" id="SSF55486">
    <property type="entry name" value="Metalloproteases ('zincins'), catalytic domain"/>
    <property type="match status" value="2"/>
</dbReference>
<dbReference type="EMBL" id="JARPUR010000002">
    <property type="protein sequence ID" value="KAK4880996.1"/>
    <property type="molecule type" value="Genomic_DNA"/>
</dbReference>